<evidence type="ECO:0000259" key="8">
    <source>
        <dbReference type="Pfam" id="PF10411"/>
    </source>
</evidence>
<dbReference type="Gene3D" id="3.10.450.70">
    <property type="entry name" value="Disulphide bond isomerase, DsbC/G, N-terminal"/>
    <property type="match status" value="1"/>
</dbReference>
<evidence type="ECO:0000256" key="1">
    <source>
        <dbReference type="ARBA" id="ARBA00004418"/>
    </source>
</evidence>
<dbReference type="InterPro" id="IPR033954">
    <property type="entry name" value="DiS-bond_Isoase_DsbC/G"/>
</dbReference>
<dbReference type="InterPro" id="IPR012336">
    <property type="entry name" value="Thioredoxin-like_fold"/>
</dbReference>
<dbReference type="CDD" id="cd03020">
    <property type="entry name" value="DsbA_DsbC_DsbG"/>
    <property type="match status" value="1"/>
</dbReference>
<gene>
    <name evidence="10" type="ORF">SR882_02615</name>
</gene>
<dbReference type="EMBL" id="CP140153">
    <property type="protein sequence ID" value="WQH16813.1"/>
    <property type="molecule type" value="Genomic_DNA"/>
</dbReference>
<comment type="function">
    <text evidence="7">Required for disulfide bond formation in some periplasmic proteins. Acts by transferring its disulfide bond to other proteins and is reduced in the process.</text>
</comment>
<dbReference type="PANTHER" id="PTHR35272:SF3">
    <property type="entry name" value="THIOL:DISULFIDE INTERCHANGE PROTEIN DSBC"/>
    <property type="match status" value="1"/>
</dbReference>
<keyword evidence="6 7" id="KW-0676">Redox-active center</keyword>
<reference evidence="10 11" key="1">
    <citation type="submission" date="2023-11" db="EMBL/GenBank/DDBJ databases">
        <title>MicrobeMod: A computational toolkit for identifying prokaryotic methylation and restriction-modification with nanopore sequencing.</title>
        <authorList>
            <person name="Crits-Christoph A."/>
            <person name="Kang S.C."/>
            <person name="Lee H."/>
            <person name="Ostrov N."/>
        </authorList>
    </citation>
    <scope>NUCLEOTIDE SEQUENCE [LARGE SCALE GENOMIC DNA]</scope>
    <source>
        <strain evidence="10 11">ATCC 49870</strain>
    </source>
</reference>
<dbReference type="RefSeq" id="WP_322521802.1">
    <property type="nucleotide sequence ID" value="NZ_CP140153.1"/>
</dbReference>
<evidence type="ECO:0000256" key="4">
    <source>
        <dbReference type="ARBA" id="ARBA00022764"/>
    </source>
</evidence>
<proteinExistence type="inferred from homology"/>
<accession>A0ABZ0YXC5</accession>
<keyword evidence="5" id="KW-1015">Disulfide bond</keyword>
<dbReference type="InterPro" id="IPR018950">
    <property type="entry name" value="DiS-bond_isomerase_DsbC/G_N"/>
</dbReference>
<name>A0ABZ0YXC5_9GAMM</name>
<sequence>MRNTRLPLATRRGLTALPPAFALAFALALPSTAVMADDKDAITASIQKHMPGVPIDSIEETPAKGIYELTSNGQIAYVTADGKYLIAGDLIDVENRQNLTQGKQDAQRIAALEDVPGERKLVYPADGETRHSITILTDPTCPFCDKLHKELPKLREAGVEVTYILTPRQGPGSKGFEISSKVACADDPKDALDRAMKGGSVDAQACRNDMIKENMALSSRLGMSGTPYTILPNGAAMPGYRPANVVLQAIEQSGG</sequence>
<keyword evidence="11" id="KW-1185">Reference proteome</keyword>
<dbReference type="Proteomes" id="UP001327459">
    <property type="component" value="Chromosome"/>
</dbReference>
<organism evidence="10 11">
    <name type="scientific">Guyparkeria halophila</name>
    <dbReference type="NCBI Taxonomy" id="47960"/>
    <lineage>
        <taxon>Bacteria</taxon>
        <taxon>Pseudomonadati</taxon>
        <taxon>Pseudomonadota</taxon>
        <taxon>Gammaproteobacteria</taxon>
        <taxon>Chromatiales</taxon>
        <taxon>Thioalkalibacteraceae</taxon>
        <taxon>Guyparkeria</taxon>
    </lineage>
</organism>
<evidence type="ECO:0000256" key="5">
    <source>
        <dbReference type="ARBA" id="ARBA00023157"/>
    </source>
</evidence>
<evidence type="ECO:0000313" key="10">
    <source>
        <dbReference type="EMBL" id="WQH16813.1"/>
    </source>
</evidence>
<comment type="subcellular location">
    <subcellularLocation>
        <location evidence="1 7">Periplasm</location>
    </subcellularLocation>
</comment>
<dbReference type="InterPro" id="IPR051470">
    <property type="entry name" value="Thiol:disulfide_interchange"/>
</dbReference>
<dbReference type="PANTHER" id="PTHR35272">
    <property type="entry name" value="THIOL:DISULFIDE INTERCHANGE PROTEIN DSBC-RELATED"/>
    <property type="match status" value="1"/>
</dbReference>
<feature type="domain" description="Thioredoxin-like fold" evidence="9">
    <location>
        <begin position="126"/>
        <end position="249"/>
    </location>
</feature>
<evidence type="ECO:0000259" key="9">
    <source>
        <dbReference type="Pfam" id="PF13098"/>
    </source>
</evidence>
<evidence type="ECO:0000256" key="2">
    <source>
        <dbReference type="ARBA" id="ARBA00009813"/>
    </source>
</evidence>
<evidence type="ECO:0000256" key="6">
    <source>
        <dbReference type="ARBA" id="ARBA00023284"/>
    </source>
</evidence>
<dbReference type="Gene3D" id="3.40.30.10">
    <property type="entry name" value="Glutaredoxin"/>
    <property type="match status" value="1"/>
</dbReference>
<protein>
    <recommendedName>
        <fullName evidence="7">Thiol:disulfide interchange protein</fullName>
    </recommendedName>
</protein>
<dbReference type="SUPFAM" id="SSF54423">
    <property type="entry name" value="DsbC/DsbG N-terminal domain-like"/>
    <property type="match status" value="1"/>
</dbReference>
<dbReference type="Pfam" id="PF13098">
    <property type="entry name" value="Thioredoxin_2"/>
    <property type="match status" value="1"/>
</dbReference>
<keyword evidence="3 7" id="KW-0732">Signal</keyword>
<feature type="chain" id="PRO_5044973865" description="Thiol:disulfide interchange protein" evidence="7">
    <location>
        <begin position="37"/>
        <end position="255"/>
    </location>
</feature>
<feature type="signal peptide" evidence="7">
    <location>
        <begin position="1"/>
        <end position="36"/>
    </location>
</feature>
<evidence type="ECO:0000256" key="3">
    <source>
        <dbReference type="ARBA" id="ARBA00022729"/>
    </source>
</evidence>
<dbReference type="Pfam" id="PF10411">
    <property type="entry name" value="DsbC_N"/>
    <property type="match status" value="1"/>
</dbReference>
<dbReference type="InterPro" id="IPR036249">
    <property type="entry name" value="Thioredoxin-like_sf"/>
</dbReference>
<keyword evidence="4 7" id="KW-0574">Periplasm</keyword>
<evidence type="ECO:0000313" key="11">
    <source>
        <dbReference type="Proteomes" id="UP001327459"/>
    </source>
</evidence>
<feature type="domain" description="Disulphide bond isomerase DsbC/G N-terminal" evidence="8">
    <location>
        <begin position="36"/>
        <end position="101"/>
    </location>
</feature>
<comment type="similarity">
    <text evidence="2 7">Belongs to the thioredoxin family. DsbC subfamily.</text>
</comment>
<evidence type="ECO:0000256" key="7">
    <source>
        <dbReference type="RuleBase" id="RU364038"/>
    </source>
</evidence>
<dbReference type="SUPFAM" id="SSF52833">
    <property type="entry name" value="Thioredoxin-like"/>
    <property type="match status" value="1"/>
</dbReference>
<dbReference type="InterPro" id="IPR009094">
    <property type="entry name" value="DiS-bond_isomerase_DsbC/G_N_sf"/>
</dbReference>